<dbReference type="SUPFAM" id="SSF74853">
    <property type="entry name" value="Lamin A/C globular tail domain"/>
    <property type="match status" value="1"/>
</dbReference>
<evidence type="ECO:0000313" key="4">
    <source>
        <dbReference type="Proteomes" id="UP001157109"/>
    </source>
</evidence>
<dbReference type="EMBL" id="BSUJ01000001">
    <property type="protein sequence ID" value="GMA19352.1"/>
    <property type="molecule type" value="Genomic_DNA"/>
</dbReference>
<keyword evidence="4" id="KW-1185">Reference proteome</keyword>
<evidence type="ECO:0000313" key="3">
    <source>
        <dbReference type="EMBL" id="GMA19352.1"/>
    </source>
</evidence>
<proteinExistence type="predicted"/>
<organism evidence="3 4">
    <name type="scientific">Arsenicicoccus piscis</name>
    <dbReference type="NCBI Taxonomy" id="673954"/>
    <lineage>
        <taxon>Bacteria</taxon>
        <taxon>Bacillati</taxon>
        <taxon>Actinomycetota</taxon>
        <taxon>Actinomycetes</taxon>
        <taxon>Micrococcales</taxon>
        <taxon>Intrasporangiaceae</taxon>
        <taxon>Arsenicicoccus</taxon>
    </lineage>
</organism>
<protein>
    <recommendedName>
        <fullName evidence="2">LTD domain-containing protein</fullName>
    </recommendedName>
</protein>
<dbReference type="InterPro" id="IPR001322">
    <property type="entry name" value="Lamin_tail_dom"/>
</dbReference>
<dbReference type="InterPro" id="IPR036415">
    <property type="entry name" value="Lamin_tail_dom_sf"/>
</dbReference>
<reference evidence="4" key="1">
    <citation type="journal article" date="2019" name="Int. J. Syst. Evol. Microbiol.">
        <title>The Global Catalogue of Microorganisms (GCM) 10K type strain sequencing project: providing services to taxonomists for standard genome sequencing and annotation.</title>
        <authorList>
            <consortium name="The Broad Institute Genomics Platform"/>
            <consortium name="The Broad Institute Genome Sequencing Center for Infectious Disease"/>
            <person name="Wu L."/>
            <person name="Ma J."/>
        </authorList>
    </citation>
    <scope>NUCLEOTIDE SEQUENCE [LARGE SCALE GENOMIC DNA]</scope>
    <source>
        <strain evidence="4">NBRC 105830</strain>
    </source>
</reference>
<dbReference type="Proteomes" id="UP001157109">
    <property type="component" value="Unassembled WGS sequence"/>
</dbReference>
<sequence length="170" mass="17769">MNRASSLLALSLVATTAVSAAPTLTAQSAQAATPAVRITTWQADYGGTKVKDEPATNATLNGEYLAIANTTKKPVALGGYRVEDRGAIHRYTFPKGFVLAAGKSVVLHSGQGKTTAAHAYWGQSVRGAKPVSRNGYIWNNTGDTATLRSSTGAVVHTCTYKKVASGRKVC</sequence>
<evidence type="ECO:0000259" key="2">
    <source>
        <dbReference type="PROSITE" id="PS51841"/>
    </source>
</evidence>
<keyword evidence="1" id="KW-0732">Signal</keyword>
<accession>A0ABQ6HMY9</accession>
<dbReference type="RefSeq" id="WP_241444840.1">
    <property type="nucleotide sequence ID" value="NZ_BSUJ01000001.1"/>
</dbReference>
<dbReference type="Pfam" id="PF00932">
    <property type="entry name" value="LTD"/>
    <property type="match status" value="1"/>
</dbReference>
<gene>
    <name evidence="3" type="ORF">GCM10025862_13730</name>
</gene>
<feature type="domain" description="LTD" evidence="2">
    <location>
        <begin position="23"/>
        <end position="162"/>
    </location>
</feature>
<feature type="chain" id="PRO_5046817433" description="LTD domain-containing protein" evidence="1">
    <location>
        <begin position="21"/>
        <end position="170"/>
    </location>
</feature>
<dbReference type="Gene3D" id="2.60.40.1260">
    <property type="entry name" value="Lamin Tail domain"/>
    <property type="match status" value="1"/>
</dbReference>
<evidence type="ECO:0000256" key="1">
    <source>
        <dbReference type="SAM" id="SignalP"/>
    </source>
</evidence>
<dbReference type="PROSITE" id="PS51841">
    <property type="entry name" value="LTD"/>
    <property type="match status" value="1"/>
</dbReference>
<name>A0ABQ6HMY9_9MICO</name>
<feature type="signal peptide" evidence="1">
    <location>
        <begin position="1"/>
        <end position="20"/>
    </location>
</feature>
<comment type="caution">
    <text evidence="3">The sequence shown here is derived from an EMBL/GenBank/DDBJ whole genome shotgun (WGS) entry which is preliminary data.</text>
</comment>